<dbReference type="PANTHER" id="PTHR24274:SF1">
    <property type="entry name" value="CILIA- AND FLAGELLA-ASSOCIATED PROTEIN 161"/>
    <property type="match status" value="1"/>
</dbReference>
<name>A0AAV2LC50_KNICA</name>
<sequence length="286" mass="32005">MPLIKTCHAKVGNWYEDRRLEEDTLKEYLEKKERGELTTQKMDFLRQNILKPVSLSVSEDGSVHFGDTVMLLNMGPQKDPTALSINAELSSLSREPSLGIRAPCAVSAGPTPQANTRTAFIITSVDGSCDGTTLLYDQSFALRTIDGFARGLFLNSDTRSFQKCAKKSCLQEVSLETEKTFLSWWKVLHADPKERMEHEGLPVPANAKVLIVNCKTNQALAVLRDYVLRTMYGPEFELTAHTFLDSHKAEEDKNHWWMCTSALGREQARPKGGARPCANSKREALP</sequence>
<dbReference type="EMBL" id="OZ035843">
    <property type="protein sequence ID" value="CAL1597129.1"/>
    <property type="molecule type" value="Genomic_DNA"/>
</dbReference>
<evidence type="ECO:0000313" key="2">
    <source>
        <dbReference type="EMBL" id="CAL1597129.1"/>
    </source>
</evidence>
<feature type="region of interest" description="Disordered" evidence="1">
    <location>
        <begin position="267"/>
        <end position="286"/>
    </location>
</feature>
<organism evidence="2 3">
    <name type="scientific">Knipowitschia caucasica</name>
    <name type="common">Caucasian dwarf goby</name>
    <name type="synonym">Pomatoschistus caucasicus</name>
    <dbReference type="NCBI Taxonomy" id="637954"/>
    <lineage>
        <taxon>Eukaryota</taxon>
        <taxon>Metazoa</taxon>
        <taxon>Chordata</taxon>
        <taxon>Craniata</taxon>
        <taxon>Vertebrata</taxon>
        <taxon>Euteleostomi</taxon>
        <taxon>Actinopterygii</taxon>
        <taxon>Neopterygii</taxon>
        <taxon>Teleostei</taxon>
        <taxon>Neoteleostei</taxon>
        <taxon>Acanthomorphata</taxon>
        <taxon>Gobiaria</taxon>
        <taxon>Gobiiformes</taxon>
        <taxon>Gobioidei</taxon>
        <taxon>Gobiidae</taxon>
        <taxon>Gobiinae</taxon>
        <taxon>Knipowitschia</taxon>
    </lineage>
</organism>
<dbReference type="GO" id="GO:0060271">
    <property type="term" value="P:cilium assembly"/>
    <property type="evidence" value="ECO:0007669"/>
    <property type="project" value="TreeGrafter"/>
</dbReference>
<keyword evidence="3" id="KW-1185">Reference proteome</keyword>
<dbReference type="GO" id="GO:0031514">
    <property type="term" value="C:motile cilium"/>
    <property type="evidence" value="ECO:0007669"/>
    <property type="project" value="TreeGrafter"/>
</dbReference>
<protein>
    <recommendedName>
        <fullName evidence="4">Cilia- and flagella-associated protein 161</fullName>
    </recommendedName>
</protein>
<dbReference type="AlphaFoldDB" id="A0AAV2LC50"/>
<evidence type="ECO:0008006" key="4">
    <source>
        <dbReference type="Google" id="ProtNLM"/>
    </source>
</evidence>
<proteinExistence type="predicted"/>
<dbReference type="Proteomes" id="UP001497482">
    <property type="component" value="Chromosome 21"/>
</dbReference>
<evidence type="ECO:0000256" key="1">
    <source>
        <dbReference type="SAM" id="MobiDB-lite"/>
    </source>
</evidence>
<dbReference type="InterPro" id="IPR055325">
    <property type="entry name" value="CF161"/>
</dbReference>
<reference evidence="2 3" key="1">
    <citation type="submission" date="2024-04" db="EMBL/GenBank/DDBJ databases">
        <authorList>
            <person name="Waldvogel A.-M."/>
            <person name="Schoenle A."/>
        </authorList>
    </citation>
    <scope>NUCLEOTIDE SEQUENCE [LARGE SCALE GENOMIC DNA]</scope>
</reference>
<dbReference type="PANTHER" id="PTHR24274">
    <property type="entry name" value="CILIA- AND FLAGELLA-ASSOCIATED PROTEIN 161"/>
    <property type="match status" value="1"/>
</dbReference>
<gene>
    <name evidence="2" type="ORF">KC01_LOCUS25687</name>
</gene>
<accession>A0AAV2LC50</accession>
<evidence type="ECO:0000313" key="3">
    <source>
        <dbReference type="Proteomes" id="UP001497482"/>
    </source>
</evidence>
<dbReference type="Pfam" id="PF24569">
    <property type="entry name" value="CFAP161"/>
    <property type="match status" value="1"/>
</dbReference>